<dbReference type="GeneTree" id="ENSGT00940000163483"/>
<reference evidence="2" key="3">
    <citation type="submission" date="2025-09" db="UniProtKB">
        <authorList>
            <consortium name="Ensembl"/>
        </authorList>
    </citation>
    <scope>IDENTIFICATION</scope>
</reference>
<dbReference type="eggNOG" id="KOG1075">
    <property type="taxonomic scope" value="Eukaryota"/>
</dbReference>
<dbReference type="InterPro" id="IPR052560">
    <property type="entry name" value="RdDP_mobile_element"/>
</dbReference>
<proteinExistence type="predicted"/>
<sequence length="415" mass="46733">CEWAAEYKILGYELITTMNDAKHSLAMYIRHGLKDVSVLEESKAMGISIVVIRIRQLTITNVYRPPNLEWPKPALPSFPHPAVYLGDFNSNHSQWGYSKNDAAVEQLTDLASFTDVHLLFDPKQPSTFCSARWNTEHNPDLCFLTKENSGVPLQASRTVLGNFPCSQHHPTIMHVGFGAPLIESTPKLCKNFCKANWVAYTAKVEDEIHRIKSIPENDCFIDLLIKAAMKHIPHNYHKVYTPCWQPETEALFKEYEKSSDPDTAKVLLESLSSACLKRWNETVEGLDFIHSSCKTWALLHKLGAADLVKHHEPKVTANAVASHLFHNSKTKTNKLTRQKVQKELLQGPTTSPLSSPYTIEEINKALMANKSRKVAGKDSISPEFLKNLGPKGRAWLADLFTAVHSTGKIPKSWRE</sequence>
<dbReference type="PANTHER" id="PTHR36688">
    <property type="entry name" value="ENDO/EXONUCLEASE/PHOSPHATASE DOMAIN-CONTAINING PROTEIN"/>
    <property type="match status" value="1"/>
</dbReference>
<dbReference type="PANTHER" id="PTHR36688:SF1">
    <property type="entry name" value="ENDONUCLEASE_EXONUCLEASE_PHOSPHATASE DOMAIN-CONTAINING PROTEIN"/>
    <property type="match status" value="1"/>
</dbReference>
<dbReference type="AlphaFoldDB" id="H2ZV07"/>
<evidence type="ECO:0000259" key="1">
    <source>
        <dbReference type="Pfam" id="PF14529"/>
    </source>
</evidence>
<name>H2ZV07_LATCH</name>
<dbReference type="GO" id="GO:0003824">
    <property type="term" value="F:catalytic activity"/>
    <property type="evidence" value="ECO:0007669"/>
    <property type="project" value="InterPro"/>
</dbReference>
<dbReference type="InParanoid" id="H2ZV07"/>
<dbReference type="Gene3D" id="3.60.10.10">
    <property type="entry name" value="Endonuclease/exonuclease/phosphatase"/>
    <property type="match status" value="1"/>
</dbReference>
<accession>H2ZV07</accession>
<dbReference type="OMA" id="ARWNTEH"/>
<feature type="domain" description="Endonuclease/exonuclease/phosphatase" evidence="1">
    <location>
        <begin position="58"/>
        <end position="151"/>
    </location>
</feature>
<dbReference type="SUPFAM" id="SSF56219">
    <property type="entry name" value="DNase I-like"/>
    <property type="match status" value="1"/>
</dbReference>
<dbReference type="Ensembl" id="ENSLACT00000001239.1">
    <property type="protein sequence ID" value="ENSLACP00000001228.1"/>
    <property type="gene ID" value="ENSLACG00000001102.1"/>
</dbReference>
<dbReference type="Proteomes" id="UP000008672">
    <property type="component" value="Unassembled WGS sequence"/>
</dbReference>
<dbReference type="EMBL" id="AFYH01262872">
    <property type="status" value="NOT_ANNOTATED_CDS"/>
    <property type="molecule type" value="Genomic_DNA"/>
</dbReference>
<organism evidence="2 3">
    <name type="scientific">Latimeria chalumnae</name>
    <name type="common">Coelacanth</name>
    <dbReference type="NCBI Taxonomy" id="7897"/>
    <lineage>
        <taxon>Eukaryota</taxon>
        <taxon>Metazoa</taxon>
        <taxon>Chordata</taxon>
        <taxon>Craniata</taxon>
        <taxon>Vertebrata</taxon>
        <taxon>Euteleostomi</taxon>
        <taxon>Coelacanthiformes</taxon>
        <taxon>Coelacanthidae</taxon>
        <taxon>Latimeria</taxon>
    </lineage>
</organism>
<keyword evidence="3" id="KW-1185">Reference proteome</keyword>
<reference evidence="3" key="1">
    <citation type="submission" date="2011-08" db="EMBL/GenBank/DDBJ databases">
        <title>The draft genome of Latimeria chalumnae.</title>
        <authorList>
            <person name="Di Palma F."/>
            <person name="Alfoldi J."/>
            <person name="Johnson J."/>
            <person name="Berlin A."/>
            <person name="Gnerre S."/>
            <person name="Jaffe D."/>
            <person name="MacCallum I."/>
            <person name="Young S."/>
            <person name="Walker B.J."/>
            <person name="Lander E."/>
            <person name="Lindblad-Toh K."/>
        </authorList>
    </citation>
    <scope>NUCLEOTIDE SEQUENCE [LARGE SCALE GENOMIC DNA]</scope>
    <source>
        <strain evidence="3">Wild caught</strain>
    </source>
</reference>
<evidence type="ECO:0000313" key="3">
    <source>
        <dbReference type="Proteomes" id="UP000008672"/>
    </source>
</evidence>
<dbReference type="InterPro" id="IPR036691">
    <property type="entry name" value="Endo/exonu/phosph_ase_sf"/>
</dbReference>
<protein>
    <recommendedName>
        <fullName evidence="1">Endonuclease/exonuclease/phosphatase domain-containing protein</fullName>
    </recommendedName>
</protein>
<dbReference type="InterPro" id="IPR005135">
    <property type="entry name" value="Endo/exonuclease/phosphatase"/>
</dbReference>
<dbReference type="Pfam" id="PF14529">
    <property type="entry name" value="Exo_endo_phos_2"/>
    <property type="match status" value="1"/>
</dbReference>
<evidence type="ECO:0000313" key="2">
    <source>
        <dbReference type="Ensembl" id="ENSLACP00000001228.1"/>
    </source>
</evidence>
<reference evidence="2" key="2">
    <citation type="submission" date="2025-08" db="UniProtKB">
        <authorList>
            <consortium name="Ensembl"/>
        </authorList>
    </citation>
    <scope>IDENTIFICATION</scope>
</reference>